<dbReference type="Proteomes" id="UP000048984">
    <property type="component" value="Unassembled WGS sequence"/>
</dbReference>
<dbReference type="AlphaFoldDB" id="A0A0P6VW50"/>
<accession>A0A0P6VW50</accession>
<reference evidence="1 2" key="1">
    <citation type="submission" date="2015-09" db="EMBL/GenBank/DDBJ databases">
        <authorList>
            <person name="Jackson K.R."/>
            <person name="Lunt B.L."/>
            <person name="Fisher J.N.B."/>
            <person name="Gardner A.V."/>
            <person name="Bailey M.E."/>
            <person name="Deus L.M."/>
            <person name="Earl A.S."/>
            <person name="Gibby P.D."/>
            <person name="Hartmann K.A."/>
            <person name="Liu J.E."/>
            <person name="Manci A.M."/>
            <person name="Nielsen D.A."/>
            <person name="Solomon M.B."/>
            <person name="Breakwell D.P."/>
            <person name="Burnett S.H."/>
            <person name="Grose J.H."/>
        </authorList>
    </citation>
    <scope>NUCLEOTIDE SEQUENCE [LARGE SCALE GENOMIC DNA]</scope>
    <source>
        <strain evidence="1 2">16</strain>
    </source>
</reference>
<organism evidence="1 2">
    <name type="scientific">Prosthecodimorpha hirschii</name>
    <dbReference type="NCBI Taxonomy" id="665126"/>
    <lineage>
        <taxon>Bacteria</taxon>
        <taxon>Pseudomonadati</taxon>
        <taxon>Pseudomonadota</taxon>
        <taxon>Alphaproteobacteria</taxon>
        <taxon>Hyphomicrobiales</taxon>
        <taxon>Ancalomicrobiaceae</taxon>
        <taxon>Prosthecodimorpha</taxon>
    </lineage>
</organism>
<gene>
    <name evidence="1" type="ORF">ABB55_27690</name>
</gene>
<comment type="caution">
    <text evidence="1">The sequence shown here is derived from an EMBL/GenBank/DDBJ whole genome shotgun (WGS) entry which is preliminary data.</text>
</comment>
<protein>
    <submittedName>
        <fullName evidence="1">Uncharacterized protein</fullName>
    </submittedName>
</protein>
<proteinExistence type="predicted"/>
<dbReference type="RefSeq" id="WP_054361718.1">
    <property type="nucleotide sequence ID" value="NZ_LJYW01000001.1"/>
</dbReference>
<keyword evidence="2" id="KW-1185">Reference proteome</keyword>
<evidence type="ECO:0000313" key="1">
    <source>
        <dbReference type="EMBL" id="KPL55550.1"/>
    </source>
</evidence>
<dbReference type="EMBL" id="LJYW01000001">
    <property type="protein sequence ID" value="KPL55550.1"/>
    <property type="molecule type" value="Genomic_DNA"/>
</dbReference>
<dbReference type="STRING" id="665126.ABB55_27690"/>
<sequence>MAASVIVSGQRLLGYGRLGQMKDFMAPAADGDWLPEAKHRAACLARWMSEQDMAARPPVRSDPNRFGPAPP</sequence>
<evidence type="ECO:0000313" key="2">
    <source>
        <dbReference type="Proteomes" id="UP000048984"/>
    </source>
</evidence>
<name>A0A0P6VW50_9HYPH</name>
<reference evidence="1 2" key="2">
    <citation type="submission" date="2015-10" db="EMBL/GenBank/DDBJ databases">
        <title>Draft Genome Sequence of Prosthecomicrobium hirschii ATCC 27832.</title>
        <authorList>
            <person name="Daniel J."/>
            <person name="Givan S.A."/>
            <person name="Brun Y.V."/>
            <person name="Brown P.J."/>
        </authorList>
    </citation>
    <scope>NUCLEOTIDE SEQUENCE [LARGE SCALE GENOMIC DNA]</scope>
    <source>
        <strain evidence="1 2">16</strain>
    </source>
</reference>